<dbReference type="EMBL" id="CM007647">
    <property type="protein sequence ID" value="ONM08815.1"/>
    <property type="molecule type" value="Genomic_DNA"/>
</dbReference>
<accession>A0A1D6L2X8</accession>
<organism evidence="1">
    <name type="scientific">Zea mays</name>
    <name type="common">Maize</name>
    <dbReference type="NCBI Taxonomy" id="4577"/>
    <lineage>
        <taxon>Eukaryota</taxon>
        <taxon>Viridiplantae</taxon>
        <taxon>Streptophyta</taxon>
        <taxon>Embryophyta</taxon>
        <taxon>Tracheophyta</taxon>
        <taxon>Spermatophyta</taxon>
        <taxon>Magnoliopsida</taxon>
        <taxon>Liliopsida</taxon>
        <taxon>Poales</taxon>
        <taxon>Poaceae</taxon>
        <taxon>PACMAD clade</taxon>
        <taxon>Panicoideae</taxon>
        <taxon>Andropogonodae</taxon>
        <taxon>Andropogoneae</taxon>
        <taxon>Tripsacinae</taxon>
        <taxon>Zea</taxon>
    </lineage>
</organism>
<proteinExistence type="predicted"/>
<reference evidence="1" key="1">
    <citation type="submission" date="2015-12" db="EMBL/GenBank/DDBJ databases">
        <title>Update maize B73 reference genome by single molecule sequencing technologies.</title>
        <authorList>
            <consortium name="Maize Genome Sequencing Project"/>
            <person name="Ware D."/>
        </authorList>
    </citation>
    <scope>NUCLEOTIDE SEQUENCE [LARGE SCALE GENOMIC DNA]</scope>
    <source>
        <tissue evidence="1">Seedling</tissue>
    </source>
</reference>
<dbReference type="InParanoid" id="A0A1D6L2X8"/>
<dbReference type="AlphaFoldDB" id="A0A1D6L2X8"/>
<sequence length="469" mass="51569">MVLPALPNAHTVLLLFASMAWSQEEASSRIAEPHASSYMTARTSVGLIEETGWEQSSWDELGIQGGFIYWRSHCPKGYPESAPSISADIPYLPKIQWSKSSRSKHVLWRLQAVTVAASCCILTHASPTPYQSARTPQLQRSLPFRVPQRLAALRHHDQAVRPFDAPVRELCPLPQRSRGRQDHRPLTPNFQVLVGVYKVRQAIVTTHFKVTFDFVPCHREGKKKEETSSQLGCAVPVRENAAGMESQQADDSDSHGSRAPSIHTLLQDRRALNRSTCCASASPKDSLASLGLDRGRLPESRLPARRARAYIRKKIRGPSTRGRVRAPVPEGGGNGERGREEAEQTAAAAAAAVGGVPPAAGVLHGVRRRRGPVGSRCRRGGEQAQAHASGRHGQWDRRKVIYFWGSFCLYPVLFVLLSLLINELELNSPSQFGKKARHDDRGTNWWAVALNPVGHDASLLSNMNTAAVA</sequence>
<name>A0A1D6L2X8_MAIZE</name>
<dbReference type="PaxDb" id="4577-GRMZM2G017709_P01"/>
<evidence type="ECO:0000313" key="1">
    <source>
        <dbReference type="EMBL" id="ONM08815.1"/>
    </source>
</evidence>
<gene>
    <name evidence="1" type="ORF">ZEAMMB73_Zm00001d033858</name>
</gene>
<protein>
    <submittedName>
        <fullName evidence="1">Uncharacterized protein</fullName>
    </submittedName>
</protein>